<name>A0A6A7BXK8_9PEZI</name>
<evidence type="ECO:0008006" key="3">
    <source>
        <dbReference type="Google" id="ProtNLM"/>
    </source>
</evidence>
<feature type="non-terminal residue" evidence="1">
    <location>
        <position position="52"/>
    </location>
</feature>
<dbReference type="EMBL" id="MU005992">
    <property type="protein sequence ID" value="KAF2859455.1"/>
    <property type="molecule type" value="Genomic_DNA"/>
</dbReference>
<gene>
    <name evidence="1" type="ORF">K470DRAFT_196335</name>
</gene>
<accession>A0A6A7BXK8</accession>
<dbReference type="OrthoDB" id="4954565at2759"/>
<evidence type="ECO:0000313" key="1">
    <source>
        <dbReference type="EMBL" id="KAF2859455.1"/>
    </source>
</evidence>
<organism evidence="1 2">
    <name type="scientific">Piedraia hortae CBS 480.64</name>
    <dbReference type="NCBI Taxonomy" id="1314780"/>
    <lineage>
        <taxon>Eukaryota</taxon>
        <taxon>Fungi</taxon>
        <taxon>Dikarya</taxon>
        <taxon>Ascomycota</taxon>
        <taxon>Pezizomycotina</taxon>
        <taxon>Dothideomycetes</taxon>
        <taxon>Dothideomycetidae</taxon>
        <taxon>Capnodiales</taxon>
        <taxon>Piedraiaceae</taxon>
        <taxon>Piedraia</taxon>
    </lineage>
</organism>
<dbReference type="Proteomes" id="UP000799421">
    <property type="component" value="Unassembled WGS sequence"/>
</dbReference>
<dbReference type="AlphaFoldDB" id="A0A6A7BXK8"/>
<reference evidence="1" key="1">
    <citation type="journal article" date="2020" name="Stud. Mycol.">
        <title>101 Dothideomycetes genomes: a test case for predicting lifestyles and emergence of pathogens.</title>
        <authorList>
            <person name="Haridas S."/>
            <person name="Albert R."/>
            <person name="Binder M."/>
            <person name="Bloem J."/>
            <person name="Labutti K."/>
            <person name="Salamov A."/>
            <person name="Andreopoulos B."/>
            <person name="Baker S."/>
            <person name="Barry K."/>
            <person name="Bills G."/>
            <person name="Bluhm B."/>
            <person name="Cannon C."/>
            <person name="Castanera R."/>
            <person name="Culley D."/>
            <person name="Daum C."/>
            <person name="Ezra D."/>
            <person name="Gonzalez J."/>
            <person name="Henrissat B."/>
            <person name="Kuo A."/>
            <person name="Liang C."/>
            <person name="Lipzen A."/>
            <person name="Lutzoni F."/>
            <person name="Magnuson J."/>
            <person name="Mondo S."/>
            <person name="Nolan M."/>
            <person name="Ohm R."/>
            <person name="Pangilinan J."/>
            <person name="Park H.-J."/>
            <person name="Ramirez L."/>
            <person name="Alfaro M."/>
            <person name="Sun H."/>
            <person name="Tritt A."/>
            <person name="Yoshinaga Y."/>
            <person name="Zwiers L.-H."/>
            <person name="Turgeon B."/>
            <person name="Goodwin S."/>
            <person name="Spatafora J."/>
            <person name="Crous P."/>
            <person name="Grigoriev I."/>
        </authorList>
    </citation>
    <scope>NUCLEOTIDE SEQUENCE</scope>
    <source>
        <strain evidence="1">CBS 480.64</strain>
    </source>
</reference>
<keyword evidence="2" id="KW-1185">Reference proteome</keyword>
<protein>
    <recommendedName>
        <fullName evidence="3">DDE Tnp4 domain-containing protein</fullName>
    </recommendedName>
</protein>
<feature type="non-terminal residue" evidence="1">
    <location>
        <position position="1"/>
    </location>
</feature>
<proteinExistence type="predicted"/>
<evidence type="ECO:0000313" key="2">
    <source>
        <dbReference type="Proteomes" id="UP000799421"/>
    </source>
</evidence>
<sequence length="52" mass="6012">ELFNLRYAQLRGAIKRCFGVFKRRFQIFDAAPEFDTGIQIKLICVLGALHNI</sequence>